<reference evidence="3" key="1">
    <citation type="submission" date="2023-07" db="EMBL/GenBank/DDBJ databases">
        <title>Brevundimonas soil sp. nov., isolated from the soil of chemical plant.</title>
        <authorList>
            <person name="Wu N."/>
        </authorList>
    </citation>
    <scope>NUCLEOTIDE SEQUENCE</scope>
    <source>
        <strain evidence="3">XZ-24</strain>
    </source>
</reference>
<dbReference type="Gene3D" id="3.40.1740.10">
    <property type="entry name" value="VC0467-like"/>
    <property type="match status" value="1"/>
</dbReference>
<dbReference type="EMBL" id="JAUKTR010000001">
    <property type="protein sequence ID" value="MDO1558051.1"/>
    <property type="molecule type" value="Genomic_DNA"/>
</dbReference>
<dbReference type="PANTHER" id="PTHR30327:SF1">
    <property type="entry name" value="UPF0301 PROTEIN YQGE"/>
    <property type="match status" value="1"/>
</dbReference>
<dbReference type="InterPro" id="IPR003774">
    <property type="entry name" value="AlgH-like"/>
</dbReference>
<dbReference type="Proteomes" id="UP001169063">
    <property type="component" value="Unassembled WGS sequence"/>
</dbReference>
<evidence type="ECO:0000256" key="2">
    <source>
        <dbReference type="HAMAP-Rule" id="MF_00758"/>
    </source>
</evidence>
<evidence type="ECO:0000256" key="1">
    <source>
        <dbReference type="ARBA" id="ARBA00009600"/>
    </source>
</evidence>
<dbReference type="SUPFAM" id="SSF143456">
    <property type="entry name" value="VC0467-like"/>
    <property type="match status" value="1"/>
</dbReference>
<dbReference type="Pfam" id="PF02622">
    <property type="entry name" value="DUF179"/>
    <property type="match status" value="1"/>
</dbReference>
<sequence>MSEFNSLAGRLLIAMPGIGDPRFEHAVILICAHGPDHAMGLRLNMPREGLALADVLDRMDMPAPDGAERTRVLDGGPVDTERGFVLHSDDIRINDASLTVVGGVELTATREILAALSDPAIAPRKAVLALGYAGWDKGQLESELRDNVWLVADADETLIFDQDLDRKWEKALKTLGVDPAFIAQTGGTA</sequence>
<dbReference type="RefSeq" id="WP_302108474.1">
    <property type="nucleotide sequence ID" value="NZ_JAUKTR010000001.1"/>
</dbReference>
<proteinExistence type="inferred from homology"/>
<protein>
    <recommendedName>
        <fullName evidence="2">UPF0301 protein Q0812_01240</fullName>
    </recommendedName>
</protein>
<dbReference type="HAMAP" id="MF_00758">
    <property type="entry name" value="UPF0301"/>
    <property type="match status" value="1"/>
</dbReference>
<keyword evidence="4" id="KW-1185">Reference proteome</keyword>
<gene>
    <name evidence="3" type="ORF">Q0812_01240</name>
</gene>
<name>A0ABT8SHX2_9CAUL</name>
<evidence type="ECO:0000313" key="3">
    <source>
        <dbReference type="EMBL" id="MDO1558051.1"/>
    </source>
</evidence>
<dbReference type="PANTHER" id="PTHR30327">
    <property type="entry name" value="UNCHARACTERIZED PROTEIN YQGE"/>
    <property type="match status" value="1"/>
</dbReference>
<evidence type="ECO:0000313" key="4">
    <source>
        <dbReference type="Proteomes" id="UP001169063"/>
    </source>
</evidence>
<comment type="caution">
    <text evidence="3">The sequence shown here is derived from an EMBL/GenBank/DDBJ whole genome shotgun (WGS) entry which is preliminary data.</text>
</comment>
<accession>A0ABT8SHX2</accession>
<comment type="similarity">
    <text evidence="1 2">Belongs to the UPF0301 (AlgH) family.</text>
</comment>
<organism evidence="3 4">
    <name type="scientific">Peiella sedimenti</name>
    <dbReference type="NCBI Taxonomy" id="3061083"/>
    <lineage>
        <taxon>Bacteria</taxon>
        <taxon>Pseudomonadati</taxon>
        <taxon>Pseudomonadota</taxon>
        <taxon>Alphaproteobacteria</taxon>
        <taxon>Caulobacterales</taxon>
        <taxon>Caulobacteraceae</taxon>
        <taxon>Peiella</taxon>
    </lineage>
</organism>